<dbReference type="GO" id="GO:0005509">
    <property type="term" value="F:calcium ion binding"/>
    <property type="evidence" value="ECO:0007669"/>
    <property type="project" value="InterPro"/>
</dbReference>
<evidence type="ECO:0000256" key="1">
    <source>
        <dbReference type="SAM" id="MobiDB-lite"/>
    </source>
</evidence>
<dbReference type="InterPro" id="IPR002048">
    <property type="entry name" value="EF_hand_dom"/>
</dbReference>
<name>A0AB34IC03_PRYPA</name>
<keyword evidence="4" id="KW-1185">Reference proteome</keyword>
<dbReference type="Proteomes" id="UP001515480">
    <property type="component" value="Unassembled WGS sequence"/>
</dbReference>
<evidence type="ECO:0000259" key="2">
    <source>
        <dbReference type="PROSITE" id="PS50222"/>
    </source>
</evidence>
<dbReference type="EMBL" id="JBGBPQ010000031">
    <property type="protein sequence ID" value="KAL1495797.1"/>
    <property type="molecule type" value="Genomic_DNA"/>
</dbReference>
<feature type="compositionally biased region" description="Basic residues" evidence="1">
    <location>
        <begin position="85"/>
        <end position="94"/>
    </location>
</feature>
<dbReference type="PROSITE" id="PS50222">
    <property type="entry name" value="EF_HAND_2"/>
    <property type="match status" value="1"/>
</dbReference>
<evidence type="ECO:0000313" key="3">
    <source>
        <dbReference type="EMBL" id="KAL1495797.1"/>
    </source>
</evidence>
<accession>A0AB34IC03</accession>
<dbReference type="AlphaFoldDB" id="A0AB34IC03"/>
<feature type="region of interest" description="Disordered" evidence="1">
    <location>
        <begin position="719"/>
        <end position="860"/>
    </location>
</feature>
<dbReference type="PANTHER" id="PTHR35381:SF1">
    <property type="entry name" value="EF-HAND DOMAIN-CONTAINING PROTEIN"/>
    <property type="match status" value="1"/>
</dbReference>
<feature type="region of interest" description="Disordered" evidence="1">
    <location>
        <begin position="594"/>
        <end position="627"/>
    </location>
</feature>
<gene>
    <name evidence="3" type="ORF">AB1Y20_016658</name>
</gene>
<organism evidence="3 4">
    <name type="scientific">Prymnesium parvum</name>
    <name type="common">Toxic golden alga</name>
    <dbReference type="NCBI Taxonomy" id="97485"/>
    <lineage>
        <taxon>Eukaryota</taxon>
        <taxon>Haptista</taxon>
        <taxon>Haptophyta</taxon>
        <taxon>Prymnesiophyceae</taxon>
        <taxon>Prymnesiales</taxon>
        <taxon>Prymnesiaceae</taxon>
        <taxon>Prymnesium</taxon>
    </lineage>
</organism>
<feature type="region of interest" description="Disordered" evidence="1">
    <location>
        <begin position="355"/>
        <end position="379"/>
    </location>
</feature>
<sequence>MGDDAPGASGALLLRMTVEIGDGRTGELKVHERDDPARLAAAFCREHRLPNKAEQLLRYVWRGLGGGGSAESLVAAMRTRERSKSAPRARAHGARRADDGVFDRLHQDARRKEARKAQLQRSRSDAELHAVQSTPSRISATSRRLLELRGESAGPASERLYSQGMRSLAIRERVAEKAAAQQDPEATFTPTVNPLSARLTTECRRLGGVSGEDRWTRQHQEARRRQLLHHRLSLLHSQSAMRELTLTPVISSESRKIIRLRRSGSAPPLRRTEAARSGPIHNSLYEDAKVKRRALLLKEREMESQIDAASRSRSAAVLRPSSLHRLCHSHEEKEVELDLLRSYLHKPCDEETGQPFFKPRITRGPKRDTRALAPADGAEDSALSADSAFASGLTTGESLHTSRVVARRSRAALLNESREEEEARLREGSKYAKGKSARLVAQARTRRLRQLFDALDTEHDGVIDSASLEARLHALPAEVADSLRPLLASCRGEFLAFSDFRALVERPAAAGPRDFLLPARDKPHHAVESEEARQARECSFAPRVDKRSARLASGRRVAGQPAHDALAEAQAEYEARRSERARQLLDEAAKECTFAPKLTARPPPPPAAGERARPAGGEKPRPPTSDEKEFAEHCTFKPRVNHWKAAVAPRIDTRRALPAEQRRRSAPYVSGTYGAADAAVAWGVYSSSEVSAEGAPPFAEDDDGLSEVVRRAVSEAQLLMDEYQLEPQTPSEAAPAGTPPASERASERKEADPALSTAQLLAMYRRFPPGSGSSGSSPPPPSSRERGSRSSSGGAARHDTALLEKPAGLFASIVKGEQPHASNGGRYSAREREESGLSSPRSEASEALEGRYYSSLRAQL</sequence>
<proteinExistence type="predicted"/>
<reference evidence="3 4" key="1">
    <citation type="journal article" date="2024" name="Science">
        <title>Giant polyketide synthase enzymes in the biosynthesis of giant marine polyether toxins.</title>
        <authorList>
            <person name="Fallon T.R."/>
            <person name="Shende V.V."/>
            <person name="Wierzbicki I.H."/>
            <person name="Pendleton A.L."/>
            <person name="Watervoot N.F."/>
            <person name="Auber R.P."/>
            <person name="Gonzalez D.J."/>
            <person name="Wisecaver J.H."/>
            <person name="Moore B.S."/>
        </authorList>
    </citation>
    <scope>NUCLEOTIDE SEQUENCE [LARGE SCALE GENOMIC DNA]</scope>
    <source>
        <strain evidence="3 4">12B1</strain>
    </source>
</reference>
<feature type="domain" description="EF-hand" evidence="2">
    <location>
        <begin position="443"/>
        <end position="478"/>
    </location>
</feature>
<feature type="compositionally biased region" description="Basic and acidic residues" evidence="1">
    <location>
        <begin position="610"/>
        <end position="627"/>
    </location>
</feature>
<comment type="caution">
    <text evidence="3">The sequence shown here is derived from an EMBL/GenBank/DDBJ whole genome shotgun (WGS) entry which is preliminary data.</text>
</comment>
<dbReference type="PANTHER" id="PTHR35381">
    <property type="entry name" value="EF-HAND DOMAIN-CONTAINING PROTEIN"/>
    <property type="match status" value="1"/>
</dbReference>
<feature type="compositionally biased region" description="Basic and acidic residues" evidence="1">
    <location>
        <begin position="95"/>
        <end position="111"/>
    </location>
</feature>
<protein>
    <recommendedName>
        <fullName evidence="2">EF-hand domain-containing protein</fullName>
    </recommendedName>
</protein>
<evidence type="ECO:0000313" key="4">
    <source>
        <dbReference type="Proteomes" id="UP001515480"/>
    </source>
</evidence>
<feature type="region of interest" description="Disordered" evidence="1">
    <location>
        <begin position="79"/>
        <end position="138"/>
    </location>
</feature>